<accession>A0A7S3E5V8</accession>
<evidence type="ECO:0000313" key="2">
    <source>
        <dbReference type="EMBL" id="CAE0027350.1"/>
    </source>
</evidence>
<dbReference type="Pfam" id="PF02469">
    <property type="entry name" value="Fasciclin"/>
    <property type="match status" value="1"/>
</dbReference>
<reference evidence="2" key="1">
    <citation type="submission" date="2021-01" db="EMBL/GenBank/DDBJ databases">
        <authorList>
            <person name="Corre E."/>
            <person name="Pelletier E."/>
            <person name="Niang G."/>
            <person name="Scheremetjew M."/>
            <person name="Finn R."/>
            <person name="Kale V."/>
            <person name="Holt S."/>
            <person name="Cochrane G."/>
            <person name="Meng A."/>
            <person name="Brown T."/>
            <person name="Cohen L."/>
        </authorList>
    </citation>
    <scope>NUCLEOTIDE SEQUENCE</scope>
    <source>
        <strain evidence="2">RCC856</strain>
    </source>
</reference>
<dbReference type="SUPFAM" id="SSF82153">
    <property type="entry name" value="FAS1 domain"/>
    <property type="match status" value="1"/>
</dbReference>
<organism evidence="2">
    <name type="scientific">Chloropicon laureae</name>
    <dbReference type="NCBI Taxonomy" id="464258"/>
    <lineage>
        <taxon>Eukaryota</taxon>
        <taxon>Viridiplantae</taxon>
        <taxon>Chlorophyta</taxon>
        <taxon>Chloropicophyceae</taxon>
        <taxon>Chloropicales</taxon>
        <taxon>Chloropicaceae</taxon>
        <taxon>Chloropicon</taxon>
    </lineage>
</organism>
<dbReference type="EMBL" id="HBHU01012994">
    <property type="protein sequence ID" value="CAE0027350.1"/>
    <property type="molecule type" value="Transcribed_RNA"/>
</dbReference>
<evidence type="ECO:0000259" key="1">
    <source>
        <dbReference type="PROSITE" id="PS50213"/>
    </source>
</evidence>
<dbReference type="AlphaFoldDB" id="A0A7S3E5V8"/>
<gene>
    <name evidence="2" type="ORF">CLAU1311_LOCUS8456</name>
</gene>
<sequence length="170" mass="17965">MFALQSQIAGAKVVSKVVAKKQQRSTVVSAKISHGKGGEEGGRSFNNDAFGMICKAASYSMMGNAITASGEEETFTQEGPITVFAADDDAFGDFIKTKGVSKMDFVKMDGLGDIVKNHVVKGTVTKADMAAGKEFETLAGNKVVVADLPFKKNDIKVDNATIHAIKTVIV</sequence>
<dbReference type="PROSITE" id="PS50213">
    <property type="entry name" value="FAS1"/>
    <property type="match status" value="1"/>
</dbReference>
<dbReference type="Gene3D" id="2.30.180.10">
    <property type="entry name" value="FAS1 domain"/>
    <property type="match status" value="1"/>
</dbReference>
<proteinExistence type="predicted"/>
<name>A0A7S3E5V8_9CHLO</name>
<dbReference type="InterPro" id="IPR000782">
    <property type="entry name" value="FAS1_domain"/>
</dbReference>
<dbReference type="InterPro" id="IPR036378">
    <property type="entry name" value="FAS1_dom_sf"/>
</dbReference>
<protein>
    <recommendedName>
        <fullName evidence="1">FAS1 domain-containing protein</fullName>
    </recommendedName>
</protein>
<feature type="domain" description="FAS1" evidence="1">
    <location>
        <begin position="46"/>
        <end position="169"/>
    </location>
</feature>